<dbReference type="Proteomes" id="UP001156102">
    <property type="component" value="Unassembled WGS sequence"/>
</dbReference>
<protein>
    <submittedName>
        <fullName evidence="3">2-isopropylmalate synthase</fullName>
    </submittedName>
</protein>
<feature type="region of interest" description="Disordered" evidence="1">
    <location>
        <begin position="1"/>
        <end position="21"/>
    </location>
</feature>
<comment type="caution">
    <text evidence="3">The sequence shown here is derived from an EMBL/GenBank/DDBJ whole genome shotgun (WGS) entry which is preliminary data.</text>
</comment>
<keyword evidence="2" id="KW-1133">Transmembrane helix</keyword>
<accession>A0AA41XAP2</accession>
<evidence type="ECO:0000313" key="3">
    <source>
        <dbReference type="EMBL" id="MCP8968566.1"/>
    </source>
</evidence>
<evidence type="ECO:0000313" key="4">
    <source>
        <dbReference type="Proteomes" id="UP001156102"/>
    </source>
</evidence>
<dbReference type="EMBL" id="JANCLT010000003">
    <property type="protein sequence ID" value="MCP8968566.1"/>
    <property type="molecule type" value="Genomic_DNA"/>
</dbReference>
<gene>
    <name evidence="3" type="ORF">NK662_08430</name>
</gene>
<feature type="compositionally biased region" description="Basic and acidic residues" evidence="1">
    <location>
        <begin position="1"/>
        <end position="12"/>
    </location>
</feature>
<keyword evidence="4" id="KW-1185">Reference proteome</keyword>
<proteinExistence type="predicted"/>
<dbReference type="RefSeq" id="WP_254758469.1">
    <property type="nucleotide sequence ID" value="NZ_JANCLT010000003.1"/>
</dbReference>
<keyword evidence="2" id="KW-0472">Membrane</keyword>
<keyword evidence="2" id="KW-0812">Transmembrane</keyword>
<dbReference type="AlphaFoldDB" id="A0AA41XAP2"/>
<organism evidence="3 4">
    <name type="scientific">Ectobacillus ponti</name>
    <dbReference type="NCBI Taxonomy" id="2961894"/>
    <lineage>
        <taxon>Bacteria</taxon>
        <taxon>Bacillati</taxon>
        <taxon>Bacillota</taxon>
        <taxon>Bacilli</taxon>
        <taxon>Bacillales</taxon>
        <taxon>Bacillaceae</taxon>
        <taxon>Ectobacillus</taxon>
    </lineage>
</organism>
<evidence type="ECO:0000256" key="2">
    <source>
        <dbReference type="SAM" id="Phobius"/>
    </source>
</evidence>
<sequence length="57" mass="6432">MNEHYEPPKEEFAAEISPGARQDVRKEEGMRWSPLLLGLSAAVILAAVVLFLYFVLK</sequence>
<evidence type="ECO:0000256" key="1">
    <source>
        <dbReference type="SAM" id="MobiDB-lite"/>
    </source>
</evidence>
<name>A0AA41XAP2_9BACI</name>
<reference evidence="3" key="1">
    <citation type="submission" date="2022-07" db="EMBL/GenBank/DDBJ databases">
        <authorList>
            <person name="Li W.-J."/>
            <person name="Deng Q.-Q."/>
        </authorList>
    </citation>
    <scope>NUCLEOTIDE SEQUENCE</scope>
    <source>
        <strain evidence="3">SYSU M60031</strain>
    </source>
</reference>
<feature type="transmembrane region" description="Helical" evidence="2">
    <location>
        <begin position="35"/>
        <end position="56"/>
    </location>
</feature>